<dbReference type="EMBL" id="GISG01161942">
    <property type="protein sequence ID" value="MBA4649745.1"/>
    <property type="molecule type" value="Transcribed_RNA"/>
</dbReference>
<protein>
    <submittedName>
        <fullName evidence="1">Uncharacterized protein</fullName>
    </submittedName>
</protein>
<proteinExistence type="predicted"/>
<name>A0A7C9DWJ6_OPUST</name>
<dbReference type="AlphaFoldDB" id="A0A7C9DWJ6"/>
<accession>A0A7C9DWJ6</accession>
<reference evidence="1" key="1">
    <citation type="journal article" date="2013" name="J. Plant Res.">
        <title>Effect of fungi and light on seed germination of three Opuntia species from semiarid lands of central Mexico.</title>
        <authorList>
            <person name="Delgado-Sanchez P."/>
            <person name="Jimenez-Bremont J.F."/>
            <person name="Guerrero-Gonzalez Mde L."/>
            <person name="Flores J."/>
        </authorList>
    </citation>
    <scope>NUCLEOTIDE SEQUENCE</scope>
    <source>
        <tissue evidence="1">Cladode</tissue>
    </source>
</reference>
<organism evidence="1">
    <name type="scientific">Opuntia streptacantha</name>
    <name type="common">Prickly pear cactus</name>
    <name type="synonym">Opuntia cardona</name>
    <dbReference type="NCBI Taxonomy" id="393608"/>
    <lineage>
        <taxon>Eukaryota</taxon>
        <taxon>Viridiplantae</taxon>
        <taxon>Streptophyta</taxon>
        <taxon>Embryophyta</taxon>
        <taxon>Tracheophyta</taxon>
        <taxon>Spermatophyta</taxon>
        <taxon>Magnoliopsida</taxon>
        <taxon>eudicotyledons</taxon>
        <taxon>Gunneridae</taxon>
        <taxon>Pentapetalae</taxon>
        <taxon>Caryophyllales</taxon>
        <taxon>Cactineae</taxon>
        <taxon>Cactaceae</taxon>
        <taxon>Opuntioideae</taxon>
        <taxon>Opuntia</taxon>
    </lineage>
</organism>
<sequence>MISGRTKTKVFPEPVNAIPIMSLPDKMTGSPCTWIGVGWTMPFSFNSRRMGSGNLMSLKFLIGGGASSPSTIICHCFRIASHCFLDILLIDNGGFHPVQRGSVYVIPLANSRTDISVFLSERCSIISFSCWTICSVGLTSGTSFFNWVAFARRLGLTS</sequence>
<evidence type="ECO:0000313" key="1">
    <source>
        <dbReference type="EMBL" id="MBA4649745.1"/>
    </source>
</evidence>
<reference evidence="1" key="2">
    <citation type="submission" date="2020-07" db="EMBL/GenBank/DDBJ databases">
        <authorList>
            <person name="Vera ALvarez R."/>
            <person name="Arias-Moreno D.M."/>
            <person name="Jimenez-Jacinto V."/>
            <person name="Jimenez-Bremont J.F."/>
            <person name="Swaminathan K."/>
            <person name="Moose S.P."/>
            <person name="Guerrero-Gonzalez M.L."/>
            <person name="Marino-Ramirez L."/>
            <person name="Landsman D."/>
            <person name="Rodriguez-Kessler M."/>
            <person name="Delgado-Sanchez P."/>
        </authorList>
    </citation>
    <scope>NUCLEOTIDE SEQUENCE</scope>
    <source>
        <tissue evidence="1">Cladode</tissue>
    </source>
</reference>